<organism evidence="1 2">
    <name type="scientific">Paenibacillus abyssi</name>
    <dbReference type="NCBI Taxonomy" id="1340531"/>
    <lineage>
        <taxon>Bacteria</taxon>
        <taxon>Bacillati</taxon>
        <taxon>Bacillota</taxon>
        <taxon>Bacilli</taxon>
        <taxon>Bacillales</taxon>
        <taxon>Paenibacillaceae</taxon>
        <taxon>Paenibacillus</taxon>
    </lineage>
</organism>
<evidence type="ECO:0000313" key="1">
    <source>
        <dbReference type="EMBL" id="GGG24607.1"/>
    </source>
</evidence>
<sequence length="80" mass="9592">MANISIRETETGEIMYLNGQLLHDDRHFEDHIEHQVPIQIYLAGEHRDIGFIEQYCREYVKVNQATYHRSLFHFISRPGY</sequence>
<dbReference type="RefSeq" id="WP_229725613.1">
    <property type="nucleotide sequence ID" value="NZ_BMGR01000021.1"/>
</dbReference>
<gene>
    <name evidence="1" type="ORF">GCM10010916_46390</name>
</gene>
<dbReference type="AlphaFoldDB" id="A0A917G5U7"/>
<dbReference type="Proteomes" id="UP000644756">
    <property type="component" value="Unassembled WGS sequence"/>
</dbReference>
<dbReference type="EMBL" id="BMGR01000021">
    <property type="protein sequence ID" value="GGG24607.1"/>
    <property type="molecule type" value="Genomic_DNA"/>
</dbReference>
<accession>A0A917G5U7</accession>
<proteinExistence type="predicted"/>
<keyword evidence="2" id="KW-1185">Reference proteome</keyword>
<reference evidence="1" key="1">
    <citation type="journal article" date="2014" name="Int. J. Syst. Evol. Microbiol.">
        <title>Complete genome sequence of Corynebacterium casei LMG S-19264T (=DSM 44701T), isolated from a smear-ripened cheese.</title>
        <authorList>
            <consortium name="US DOE Joint Genome Institute (JGI-PGF)"/>
            <person name="Walter F."/>
            <person name="Albersmeier A."/>
            <person name="Kalinowski J."/>
            <person name="Ruckert C."/>
        </authorList>
    </citation>
    <scope>NUCLEOTIDE SEQUENCE</scope>
    <source>
        <strain evidence="1">CGMCC 1.12987</strain>
    </source>
</reference>
<reference evidence="1" key="2">
    <citation type="submission" date="2020-09" db="EMBL/GenBank/DDBJ databases">
        <authorList>
            <person name="Sun Q."/>
            <person name="Zhou Y."/>
        </authorList>
    </citation>
    <scope>NUCLEOTIDE SEQUENCE</scope>
    <source>
        <strain evidence="1">CGMCC 1.12987</strain>
    </source>
</reference>
<name>A0A917G5U7_9BACL</name>
<protein>
    <submittedName>
        <fullName evidence="1">Uncharacterized protein</fullName>
    </submittedName>
</protein>
<evidence type="ECO:0000313" key="2">
    <source>
        <dbReference type="Proteomes" id="UP000644756"/>
    </source>
</evidence>
<comment type="caution">
    <text evidence="1">The sequence shown here is derived from an EMBL/GenBank/DDBJ whole genome shotgun (WGS) entry which is preliminary data.</text>
</comment>